<evidence type="ECO:0000313" key="2">
    <source>
        <dbReference type="EMBL" id="WXB01190.1"/>
    </source>
</evidence>
<reference evidence="2" key="1">
    <citation type="submission" date="2021-12" db="EMBL/GenBank/DDBJ databases">
        <title>Discovery of the Pendulisporaceae a myxobacterial family with distinct sporulation behavior and unique specialized metabolism.</title>
        <authorList>
            <person name="Garcia R."/>
            <person name="Popoff A."/>
            <person name="Bader C.D."/>
            <person name="Loehr J."/>
            <person name="Walesch S."/>
            <person name="Walt C."/>
            <person name="Boldt J."/>
            <person name="Bunk B."/>
            <person name="Haeckl F.J.F.P.J."/>
            <person name="Gunesch A.P."/>
            <person name="Birkelbach J."/>
            <person name="Nuebel U."/>
            <person name="Pietschmann T."/>
            <person name="Bach T."/>
            <person name="Mueller R."/>
        </authorList>
    </citation>
    <scope>NUCLEOTIDE SEQUENCE</scope>
    <source>
        <strain evidence="2">MSr11367</strain>
    </source>
</reference>
<name>A0ABZ2KRQ3_9BACT</name>
<keyword evidence="3" id="KW-1185">Reference proteome</keyword>
<dbReference type="EMBL" id="CP089983">
    <property type="protein sequence ID" value="WXB01190.1"/>
    <property type="molecule type" value="Genomic_DNA"/>
</dbReference>
<evidence type="ECO:0000313" key="3">
    <source>
        <dbReference type="Proteomes" id="UP001374803"/>
    </source>
</evidence>
<dbReference type="SUPFAM" id="SSF51004">
    <property type="entry name" value="C-terminal (heme d1) domain of cytochrome cd1-nitrite reductase"/>
    <property type="match status" value="1"/>
</dbReference>
<dbReference type="RefSeq" id="WP_394830800.1">
    <property type="nucleotide sequence ID" value="NZ_CP089929.1"/>
</dbReference>
<dbReference type="Proteomes" id="UP001374803">
    <property type="component" value="Chromosome"/>
</dbReference>
<dbReference type="InterPro" id="IPR051200">
    <property type="entry name" value="Host-pathogen_enzymatic-act"/>
</dbReference>
<dbReference type="InterPro" id="IPR011048">
    <property type="entry name" value="Haem_d1_sf"/>
</dbReference>
<evidence type="ECO:0000256" key="1">
    <source>
        <dbReference type="SAM" id="SignalP"/>
    </source>
</evidence>
<dbReference type="NCBIfam" id="TIGR02276">
    <property type="entry name" value="beta_rpt_yvtn"/>
    <property type="match status" value="2"/>
</dbReference>
<dbReference type="Gene3D" id="2.130.10.10">
    <property type="entry name" value="YVTN repeat-like/Quinoprotein amine dehydrogenase"/>
    <property type="match status" value="3"/>
</dbReference>
<organism evidence="2 3">
    <name type="scientific">Pendulispora rubella</name>
    <dbReference type="NCBI Taxonomy" id="2741070"/>
    <lineage>
        <taxon>Bacteria</taxon>
        <taxon>Pseudomonadati</taxon>
        <taxon>Myxococcota</taxon>
        <taxon>Myxococcia</taxon>
        <taxon>Myxococcales</taxon>
        <taxon>Sorangiineae</taxon>
        <taxon>Pendulisporaceae</taxon>
        <taxon>Pendulispora</taxon>
    </lineage>
</organism>
<accession>A0ABZ2KRQ3</accession>
<protein>
    <submittedName>
        <fullName evidence="2">YncE family protein</fullName>
    </submittedName>
</protein>
<dbReference type="PANTHER" id="PTHR47197">
    <property type="entry name" value="PROTEIN NIRF"/>
    <property type="match status" value="1"/>
</dbReference>
<dbReference type="PANTHER" id="PTHR47197:SF3">
    <property type="entry name" value="DIHYDRO-HEME D1 DEHYDROGENASE"/>
    <property type="match status" value="1"/>
</dbReference>
<feature type="chain" id="PRO_5045781573" evidence="1">
    <location>
        <begin position="27"/>
        <end position="361"/>
    </location>
</feature>
<proteinExistence type="predicted"/>
<gene>
    <name evidence="2" type="ORF">LVJ94_30255</name>
</gene>
<dbReference type="InterPro" id="IPR015943">
    <property type="entry name" value="WD40/YVTN_repeat-like_dom_sf"/>
</dbReference>
<keyword evidence="1" id="KW-0732">Signal</keyword>
<dbReference type="InterPro" id="IPR011964">
    <property type="entry name" value="YVTN_b-propeller_repeat"/>
</dbReference>
<feature type="signal peptide" evidence="1">
    <location>
        <begin position="1"/>
        <end position="26"/>
    </location>
</feature>
<sequence length="361" mass="37812">MRVASVISLSWSPLALLAASLFCVNACGSSTPVQNGESRLPSTEPIDPIAYDALFVVNGGDNSISVIDTENLRVAGTIRIKEADHPHHVYLNRDGSKMLVAVPGTDLSTGHAGHGNGDTSTPGAVLLLDTSTGATLASRRLPVMNHNAIFSPNEAEIWTAQYDGFVLVLDPLSLATRSSVRVGNGPSEVTFSLDGRYGFVANTHSASVSIVDPETKQVAKTISVGDSPVGAWQGRNGMAYVDNETDGTLSVIDTLELKVVQVHRLGFTPGMVGLGPDNNVWVADTDHAKVAIRRADADEQLALAVAGQGAHGIAFNGDGKTAYVSNQAANTVTVIDVVSKAPIATIPVGSKPNGMAWRKKR</sequence>